<dbReference type="EMBL" id="RCHS01001940">
    <property type="protein sequence ID" value="RMX50521.1"/>
    <property type="molecule type" value="Genomic_DNA"/>
</dbReference>
<organism evidence="1 2">
    <name type="scientific">Pocillopora damicornis</name>
    <name type="common">Cauliflower coral</name>
    <name type="synonym">Millepora damicornis</name>
    <dbReference type="NCBI Taxonomy" id="46731"/>
    <lineage>
        <taxon>Eukaryota</taxon>
        <taxon>Metazoa</taxon>
        <taxon>Cnidaria</taxon>
        <taxon>Anthozoa</taxon>
        <taxon>Hexacorallia</taxon>
        <taxon>Scleractinia</taxon>
        <taxon>Astrocoeniina</taxon>
        <taxon>Pocilloporidae</taxon>
        <taxon>Pocillopora</taxon>
    </lineage>
</organism>
<feature type="non-terminal residue" evidence="1">
    <location>
        <position position="134"/>
    </location>
</feature>
<comment type="caution">
    <text evidence="1">The sequence shown here is derived from an EMBL/GenBank/DDBJ whole genome shotgun (WGS) entry which is preliminary data.</text>
</comment>
<gene>
    <name evidence="1" type="ORF">pdam_00024185</name>
</gene>
<reference evidence="1 2" key="1">
    <citation type="journal article" date="2018" name="Sci. Rep.">
        <title>Comparative analysis of the Pocillopora damicornis genome highlights role of immune system in coral evolution.</title>
        <authorList>
            <person name="Cunning R."/>
            <person name="Bay R.A."/>
            <person name="Gillette P."/>
            <person name="Baker A.C."/>
            <person name="Traylor-Knowles N."/>
        </authorList>
    </citation>
    <scope>NUCLEOTIDE SEQUENCE [LARGE SCALE GENOMIC DNA]</scope>
    <source>
        <strain evidence="1">RSMAS</strain>
        <tissue evidence="1">Whole animal</tissue>
    </source>
</reference>
<evidence type="ECO:0000313" key="1">
    <source>
        <dbReference type="EMBL" id="RMX50521.1"/>
    </source>
</evidence>
<accession>A0A3M6UAA0</accession>
<protein>
    <submittedName>
        <fullName evidence="1">Uncharacterized protein</fullName>
    </submittedName>
</protein>
<keyword evidence="2" id="KW-1185">Reference proteome</keyword>
<dbReference type="Proteomes" id="UP000275408">
    <property type="component" value="Unassembled WGS sequence"/>
</dbReference>
<name>A0A3M6UAA0_POCDA</name>
<proteinExistence type="predicted"/>
<evidence type="ECO:0000313" key="2">
    <source>
        <dbReference type="Proteomes" id="UP000275408"/>
    </source>
</evidence>
<sequence length="134" mass="14713">MFSDTPSFTGLQGFETVKCSSKHCISTDCGASLSNKTGWSVGPETLVLEVVSSEASADETPNSVAEKPDELISKHEAVTKVVEDTASCKKTIKEVSEKPPKRKITHDMVLEEQFKALLLSRIQLTPYRINTVRL</sequence>
<dbReference type="AlphaFoldDB" id="A0A3M6UAA0"/>